<dbReference type="Gene3D" id="3.30.420.10">
    <property type="entry name" value="Ribonuclease H-like superfamily/Ribonuclease H"/>
    <property type="match status" value="1"/>
</dbReference>
<accession>A0A3G9JZ60</accession>
<dbReference type="CDD" id="cd09279">
    <property type="entry name" value="RNase_HI_like"/>
    <property type="match status" value="1"/>
</dbReference>
<dbReference type="AlphaFoldDB" id="A0A3G9JZ60"/>
<dbReference type="SUPFAM" id="SSF53098">
    <property type="entry name" value="Ribonuclease H-like"/>
    <property type="match status" value="1"/>
</dbReference>
<dbReference type="InterPro" id="IPR036397">
    <property type="entry name" value="RNaseH_sf"/>
</dbReference>
<dbReference type="GO" id="GO:0003676">
    <property type="term" value="F:nucleic acid binding"/>
    <property type="evidence" value="ECO:0007669"/>
    <property type="project" value="InterPro"/>
</dbReference>
<dbReference type="InterPro" id="IPR045865">
    <property type="entry name" value="ACT-like_dom_sf"/>
</dbReference>
<proteinExistence type="predicted"/>
<dbReference type="SUPFAM" id="SSF55021">
    <property type="entry name" value="ACT-like"/>
    <property type="match status" value="2"/>
</dbReference>
<dbReference type="InterPro" id="IPR018717">
    <property type="entry name" value="DUF2241"/>
</dbReference>
<dbReference type="InterPro" id="IPR012337">
    <property type="entry name" value="RNaseH-like_sf"/>
</dbReference>
<dbReference type="Pfam" id="PF10000">
    <property type="entry name" value="ACT_3"/>
    <property type="match status" value="1"/>
</dbReference>
<evidence type="ECO:0000313" key="3">
    <source>
        <dbReference type="Proteomes" id="UP000278152"/>
    </source>
</evidence>
<dbReference type="Gene3D" id="3.30.2130.10">
    <property type="entry name" value="VC0802-like"/>
    <property type="match status" value="1"/>
</dbReference>
<dbReference type="PROSITE" id="PS50879">
    <property type="entry name" value="RNASE_H_1"/>
    <property type="match status" value="1"/>
</dbReference>
<feature type="domain" description="RNase H type-1" evidence="1">
    <location>
        <begin position="12"/>
        <end position="150"/>
    </location>
</feature>
<dbReference type="EMBL" id="AP019314">
    <property type="protein sequence ID" value="BBH40029.1"/>
    <property type="molecule type" value="Genomic_DNA"/>
</dbReference>
<dbReference type="InterPro" id="IPR002156">
    <property type="entry name" value="RNaseH_domain"/>
</dbReference>
<gene>
    <name evidence="2" type="ORF">myaer102_25750</name>
</gene>
<evidence type="ECO:0000259" key="1">
    <source>
        <dbReference type="PROSITE" id="PS50879"/>
    </source>
</evidence>
<dbReference type="GO" id="GO:0004523">
    <property type="term" value="F:RNA-DNA hybrid ribonuclease activity"/>
    <property type="evidence" value="ECO:0007669"/>
    <property type="project" value="InterPro"/>
</dbReference>
<protein>
    <submittedName>
        <fullName evidence="2">Ribonuclease H like</fullName>
    </submittedName>
</protein>
<evidence type="ECO:0000313" key="2">
    <source>
        <dbReference type="EMBL" id="BBH40029.1"/>
    </source>
</evidence>
<dbReference type="PANTHER" id="PTHR39199">
    <property type="entry name" value="BLR5128 PROTEIN"/>
    <property type="match status" value="1"/>
</dbReference>
<reference evidence="2 3" key="1">
    <citation type="submission" date="2018-11" db="EMBL/GenBank/DDBJ databases">
        <title>Complete genome sequence of Microcystis aeruginosa NIES-102.</title>
        <authorList>
            <person name="Yamaguchi H."/>
            <person name="Suzuki S."/>
            <person name="Kawachi M."/>
        </authorList>
    </citation>
    <scope>NUCLEOTIDE SEQUENCE [LARGE SCALE GENOMIC DNA]</scope>
    <source>
        <strain evidence="2 3">NIES-102</strain>
    </source>
</reference>
<organism evidence="2 3">
    <name type="scientific">Microcystis viridis NIES-102</name>
    <dbReference type="NCBI Taxonomy" id="213615"/>
    <lineage>
        <taxon>Bacteria</taxon>
        <taxon>Bacillati</taxon>
        <taxon>Cyanobacteriota</taxon>
        <taxon>Cyanophyceae</taxon>
        <taxon>Oscillatoriophycideae</taxon>
        <taxon>Chroococcales</taxon>
        <taxon>Microcystaceae</taxon>
        <taxon>Microcystis</taxon>
    </lineage>
</organism>
<dbReference type="Pfam" id="PF13456">
    <property type="entry name" value="RVT_3"/>
    <property type="match status" value="1"/>
</dbReference>
<name>A0A3G9JZ60_MICVR</name>
<sequence>MTKIMHKKAQKTDNSAILYFDGGSRGNPGRAAGAAVIVLAEGNSLTTTRYMERATNNEAEYTGLIIGLEKAQELGLKSLEIRGDSQLVINQVKGDWKVKSDSLRPFYQRACQLVARFDRISWRWIERSKNSLADAAANHCLDAAKKSPEKPKEGETNLDILLQSLKPVLNPEEFVFSSLTATGLEQLQLTPICQFQEEEGITVIIPRQQADRKNLQYKYIYRQITLSVHSSLAAVGFLAVISEKLAEAAISVNVISGYYHDHLFIPRDRVTEAMAILEEISRS</sequence>
<dbReference type="PANTHER" id="PTHR39199:SF1">
    <property type="entry name" value="BLR5128 PROTEIN"/>
    <property type="match status" value="1"/>
</dbReference>
<dbReference type="KEGG" id="mvz:myaer102_25750"/>
<dbReference type="Proteomes" id="UP000278152">
    <property type="component" value="Chromosome"/>
</dbReference>